<dbReference type="Proteomes" id="UP000249287">
    <property type="component" value="Segment"/>
</dbReference>
<sequence length="524" mass="56741">MKRQTSPVGSRGEGDEGAAPAGPPARKRQRAVDRTAPQEHVADLRSMCARITEGTADARDLREMLRLALGGMVGGPGSAWRATGPDAACALLVRSYDVLWQELGYRQNRAALDAVANYAPDWPPTFNDVVRAYGAVDPESAPSHLTALEEHAPTRSFHWVVGDLVRGLDAAARRREMTRRAGGRAIDGFVQPFAAGESAWAPVVDQRSLLRLPGCDPETIYYVITMRGPNDNRAALFVLEPEDDIAYLGALVGLAPREPATLARPVMPDIGPNADEGEAEAVVPPALLPYEDVLPLFLASLVAPSNDVERFPEEEQEFADAIAESDALLEPIPAGAREVEAAMVPLASEFALPDVVRVFIDDTYDDPEGDWYEYAMHGARLDECRLRLALSLFKAQIEARALAYNARRGRRGAPDTLVDLAARAYTGPLRAGMAPDEVLDRAAAFAWERTCGAQPLASGRFSDAQRLLDVARLWGVEPEPIDTVWPELLCGSLAPIAATREPFRARPMTAPGLQEIEGGAMVLE</sequence>
<reference evidence="2" key="1">
    <citation type="journal article" date="2018" name="Nat. Commun.">
        <title>Diversity and evolution of the emerging Pandoraviridae family.</title>
        <authorList>
            <person name="Legendre M."/>
            <person name="Fabre E."/>
            <person name="Poirot O."/>
            <person name="Jeudy S."/>
            <person name="Lartigue A."/>
            <person name="Alempic J.M."/>
            <person name="Beucher L."/>
            <person name="Philippe N."/>
            <person name="Bertaux L."/>
            <person name="Christo-Foroux E."/>
            <person name="Labadie K."/>
            <person name="Coute Y."/>
            <person name="Abergel C."/>
            <person name="Claverie J.M."/>
        </authorList>
    </citation>
    <scope>NUCLEOTIDE SEQUENCE [LARGE SCALE GENOMIC DNA]</scope>
    <source>
        <strain evidence="2">Neocaledonia</strain>
    </source>
</reference>
<feature type="region of interest" description="Disordered" evidence="1">
    <location>
        <begin position="1"/>
        <end position="38"/>
    </location>
</feature>
<evidence type="ECO:0000313" key="2">
    <source>
        <dbReference type="EMBL" id="AVK75733.1"/>
    </source>
</evidence>
<gene>
    <name evidence="2" type="ORF">pneo_cds_126</name>
</gene>
<evidence type="ECO:0000256" key="1">
    <source>
        <dbReference type="SAM" id="MobiDB-lite"/>
    </source>
</evidence>
<name>A0A2U7UB95_9VIRU</name>
<dbReference type="KEGG" id="vg:36842446"/>
<accession>A0A2U7UB95</accession>
<dbReference type="EMBL" id="MG011690">
    <property type="protein sequence ID" value="AVK75733.1"/>
    <property type="molecule type" value="Genomic_DNA"/>
</dbReference>
<proteinExistence type="predicted"/>
<protein>
    <submittedName>
        <fullName evidence="2">Uncharacterized protein</fullName>
    </submittedName>
</protein>
<organism evidence="2">
    <name type="scientific">Pandoravirus neocaledonia</name>
    <dbReference type="NCBI Taxonomy" id="2107708"/>
    <lineage>
        <taxon>Viruses</taxon>
        <taxon>Pandoravirus</taxon>
    </lineage>
</organism>
<dbReference type="GeneID" id="36842446"/>
<dbReference type="RefSeq" id="YP_009481736.1">
    <property type="nucleotide sequence ID" value="NC_037666.1"/>
</dbReference>